<gene>
    <name evidence="2" type="ORF">MUK42_16245</name>
</gene>
<dbReference type="Proteomes" id="UP001055439">
    <property type="component" value="Chromosome 8"/>
</dbReference>
<dbReference type="OrthoDB" id="9402762at2759"/>
<protein>
    <submittedName>
        <fullName evidence="2">UDP-arabinose 4-epimerase</fullName>
    </submittedName>
</protein>
<keyword evidence="3" id="KW-1185">Reference proteome</keyword>
<sequence length="99" mass="10962">MKNCIYTEPDKQSIPRPTDSTGRVRHCRGGGADPSYPGRGFVSDRPLKASACVELPAMQGWWQIEMAETLMLSMLSCVDLVGNFMLVQGKEQSVLPQFL</sequence>
<evidence type="ECO:0000256" key="1">
    <source>
        <dbReference type="SAM" id="MobiDB-lite"/>
    </source>
</evidence>
<accession>A0A9E7HDE5</accession>
<dbReference type="EMBL" id="CP097510">
    <property type="protein sequence ID" value="URE27828.1"/>
    <property type="molecule type" value="Genomic_DNA"/>
</dbReference>
<evidence type="ECO:0000313" key="3">
    <source>
        <dbReference type="Proteomes" id="UP001055439"/>
    </source>
</evidence>
<name>A0A9E7HDE5_9LILI</name>
<evidence type="ECO:0000313" key="2">
    <source>
        <dbReference type="EMBL" id="URE27828.1"/>
    </source>
</evidence>
<reference evidence="2" key="1">
    <citation type="submission" date="2022-05" db="EMBL/GenBank/DDBJ databases">
        <title>The Musa troglodytarum L. genome provides insights into the mechanism of non-climacteric behaviour and enrichment of carotenoids.</title>
        <authorList>
            <person name="Wang J."/>
        </authorList>
    </citation>
    <scope>NUCLEOTIDE SEQUENCE</scope>
    <source>
        <tissue evidence="2">Leaf</tissue>
    </source>
</reference>
<proteinExistence type="predicted"/>
<dbReference type="AlphaFoldDB" id="A0A9E7HDE5"/>
<organism evidence="2 3">
    <name type="scientific">Musa troglodytarum</name>
    <name type="common">fe'i banana</name>
    <dbReference type="NCBI Taxonomy" id="320322"/>
    <lineage>
        <taxon>Eukaryota</taxon>
        <taxon>Viridiplantae</taxon>
        <taxon>Streptophyta</taxon>
        <taxon>Embryophyta</taxon>
        <taxon>Tracheophyta</taxon>
        <taxon>Spermatophyta</taxon>
        <taxon>Magnoliopsida</taxon>
        <taxon>Liliopsida</taxon>
        <taxon>Zingiberales</taxon>
        <taxon>Musaceae</taxon>
        <taxon>Musa</taxon>
    </lineage>
</organism>
<feature type="region of interest" description="Disordered" evidence="1">
    <location>
        <begin position="1"/>
        <end position="32"/>
    </location>
</feature>